<reference evidence="2 3" key="1">
    <citation type="submission" date="2013-11" db="EMBL/GenBank/DDBJ databases">
        <title>Single cell genomics of uncultured Tannerella BU063 (oral taxon 286).</title>
        <authorList>
            <person name="Beall C.J."/>
            <person name="Campbell A.G."/>
            <person name="Griffen A.L."/>
            <person name="Podar M."/>
            <person name="Leys E.J."/>
        </authorList>
    </citation>
    <scope>NUCLEOTIDE SEQUENCE [LARGE SCALE GENOMIC DNA]</scope>
    <source>
        <strain evidence="2">Cell 2</strain>
    </source>
</reference>
<dbReference type="Proteomes" id="UP000018837">
    <property type="component" value="Unassembled WGS sequence"/>
</dbReference>
<dbReference type="InterPro" id="IPR003741">
    <property type="entry name" value="LUD_dom"/>
</dbReference>
<dbReference type="Gene3D" id="3.40.50.10420">
    <property type="entry name" value="NagB/RpiA/CoA transferase-like"/>
    <property type="match status" value="1"/>
</dbReference>
<organism evidence="2 3">
    <name type="scientific">Tannerella sp. oral taxon BU063 isolate Cell 2</name>
    <dbReference type="NCBI Taxonomy" id="1411148"/>
    <lineage>
        <taxon>Bacteria</taxon>
        <taxon>Pseudomonadati</taxon>
        <taxon>Bacteroidota</taxon>
        <taxon>Bacteroidia</taxon>
        <taxon>Bacteroidales</taxon>
        <taxon>Tannerellaceae</taxon>
        <taxon>Tannerella</taxon>
    </lineage>
</organism>
<dbReference type="InterPro" id="IPR024185">
    <property type="entry name" value="FTHF_cligase-like_sf"/>
</dbReference>
<dbReference type="Pfam" id="PF02589">
    <property type="entry name" value="LUD_dom"/>
    <property type="match status" value="1"/>
</dbReference>
<dbReference type="PANTHER" id="PTHR43682:SF1">
    <property type="entry name" value="LACTATE UTILIZATION PROTEIN C"/>
    <property type="match status" value="1"/>
</dbReference>
<dbReference type="InterPro" id="IPR037171">
    <property type="entry name" value="NagB/RpiA_transferase-like"/>
</dbReference>
<dbReference type="AlphaFoldDB" id="W2C1T1"/>
<protein>
    <recommendedName>
        <fullName evidence="1">LUD domain-containing protein</fullName>
    </recommendedName>
</protein>
<accession>W2C1T1</accession>
<feature type="domain" description="LUD" evidence="1">
    <location>
        <begin position="95"/>
        <end position="193"/>
    </location>
</feature>
<gene>
    <name evidence="2" type="ORF">N425_11965</name>
</gene>
<proteinExistence type="predicted"/>
<dbReference type="EMBL" id="AYUF01000492">
    <property type="protein sequence ID" value="ETK01013.1"/>
    <property type="molecule type" value="Genomic_DNA"/>
</dbReference>
<evidence type="ECO:0000313" key="2">
    <source>
        <dbReference type="EMBL" id="ETK01013.1"/>
    </source>
</evidence>
<name>W2C1T1_9BACT</name>
<dbReference type="PATRIC" id="fig|1411148.3.peg.1974"/>
<comment type="caution">
    <text evidence="2">The sequence shown here is derived from an EMBL/GenBank/DDBJ whole genome shotgun (WGS) entry which is preliminary data.</text>
</comment>
<evidence type="ECO:0000313" key="3">
    <source>
        <dbReference type="Proteomes" id="UP000018837"/>
    </source>
</evidence>
<dbReference type="SUPFAM" id="SSF100950">
    <property type="entry name" value="NagB/RpiA/CoA transferase-like"/>
    <property type="match status" value="1"/>
</dbReference>
<sequence length="193" mass="21440">MSSKEFILNSLRDNIKEHFPRPEIKIPHTVYPDKIKQFIEISAGVGGSAEELGKGESVDDAIRRLFPEAKRIACNFPEVTCATYNPDTIETPSELNGTDLVVCHGIFGVCENAAVYYEQEYLQRAIYFISEALVFLLPKDQLVDTMHDAYARVPEAHPGEFRGFMSGPSKTADIEQSLVKGAHGPKQVVVLLV</sequence>
<evidence type="ECO:0000259" key="1">
    <source>
        <dbReference type="Pfam" id="PF02589"/>
    </source>
</evidence>
<dbReference type="PANTHER" id="PTHR43682">
    <property type="entry name" value="LACTATE UTILIZATION PROTEIN C"/>
    <property type="match status" value="1"/>
</dbReference>